<dbReference type="EMBL" id="WITJ01000011">
    <property type="protein sequence ID" value="MQW39984.1"/>
    <property type="molecule type" value="Genomic_DNA"/>
</dbReference>
<reference evidence="1 2" key="1">
    <citation type="submission" date="2019-10" db="EMBL/GenBank/DDBJ databases">
        <authorList>
            <person name="Dong K."/>
        </authorList>
    </citation>
    <scope>NUCLEOTIDE SEQUENCE [LARGE SCALE GENOMIC DNA]</scope>
    <source>
        <strain evidence="1 2">DSM 28960</strain>
    </source>
</reference>
<organism evidence="1 2">
    <name type="scientific">Lactococcus hircilactis</name>
    <dbReference type="NCBI Taxonomy" id="1494462"/>
    <lineage>
        <taxon>Bacteria</taxon>
        <taxon>Bacillati</taxon>
        <taxon>Bacillota</taxon>
        <taxon>Bacilli</taxon>
        <taxon>Lactobacillales</taxon>
        <taxon>Streptococcaceae</taxon>
        <taxon>Lactococcus</taxon>
    </lineage>
</organism>
<name>A0A7X2D0K1_9LACT</name>
<dbReference type="Proteomes" id="UP000439550">
    <property type="component" value="Unassembled WGS sequence"/>
</dbReference>
<dbReference type="OrthoDB" id="2146302at2"/>
<accession>A0A7X2D0K1</accession>
<protein>
    <submittedName>
        <fullName evidence="1">Uncharacterized protein</fullName>
    </submittedName>
</protein>
<gene>
    <name evidence="1" type="ORF">GHI93_08595</name>
</gene>
<proteinExistence type="predicted"/>
<sequence length="83" mass="9708">MKAQRGNQTFEVWKISHDPPKEAWVVQCFEQGILEWSAVNEHILLFPRIFGGAAAIGFYLIKTDEKDFQAINSKRFHREFQVL</sequence>
<comment type="caution">
    <text evidence="1">The sequence shown here is derived from an EMBL/GenBank/DDBJ whole genome shotgun (WGS) entry which is preliminary data.</text>
</comment>
<evidence type="ECO:0000313" key="2">
    <source>
        <dbReference type="Proteomes" id="UP000439550"/>
    </source>
</evidence>
<dbReference type="AlphaFoldDB" id="A0A7X2D0K1"/>
<keyword evidence="2" id="KW-1185">Reference proteome</keyword>
<evidence type="ECO:0000313" key="1">
    <source>
        <dbReference type="EMBL" id="MQW39984.1"/>
    </source>
</evidence>
<dbReference type="RefSeq" id="WP_153496651.1">
    <property type="nucleotide sequence ID" value="NZ_CBCRWP010000010.1"/>
</dbReference>